<keyword evidence="2" id="KW-1185">Reference proteome</keyword>
<dbReference type="Gene3D" id="1.25.10.10">
    <property type="entry name" value="Leucine-rich Repeat Variant"/>
    <property type="match status" value="1"/>
</dbReference>
<organism evidence="1 2">
    <name type="scientific">Planktothrix serta PCC 8927</name>
    <dbReference type="NCBI Taxonomy" id="671068"/>
    <lineage>
        <taxon>Bacteria</taxon>
        <taxon>Bacillati</taxon>
        <taxon>Cyanobacteriota</taxon>
        <taxon>Cyanophyceae</taxon>
        <taxon>Oscillatoriophycideae</taxon>
        <taxon>Oscillatoriales</taxon>
        <taxon>Microcoleaceae</taxon>
        <taxon>Planktothrix</taxon>
    </lineage>
</organism>
<dbReference type="InterPro" id="IPR011989">
    <property type="entry name" value="ARM-like"/>
</dbReference>
<dbReference type="RefSeq" id="WP_197047377.1">
    <property type="nucleotide sequence ID" value="NZ_LR734865.1"/>
</dbReference>
<evidence type="ECO:0000313" key="2">
    <source>
        <dbReference type="Proteomes" id="UP000184550"/>
    </source>
</evidence>
<reference evidence="1" key="1">
    <citation type="submission" date="2019-10" db="EMBL/GenBank/DDBJ databases">
        <authorList>
            <consortium name="Genoscope - CEA"/>
            <person name="William W."/>
        </authorList>
    </citation>
    <scope>NUCLEOTIDE SEQUENCE [LARGE SCALE GENOMIC DNA]</scope>
    <source>
        <strain evidence="1">BBR_PRJEB10992</strain>
    </source>
</reference>
<evidence type="ECO:0000313" key="1">
    <source>
        <dbReference type="EMBL" id="VXD17093.1"/>
    </source>
</evidence>
<gene>
    <name evidence="1" type="ORF">PL8927_550200</name>
</gene>
<accession>A0A7Z9DXL7</accession>
<comment type="caution">
    <text evidence="1">The sequence shown here is derived from an EMBL/GenBank/DDBJ whole genome shotgun (WGS) entry which is preliminary data.</text>
</comment>
<protein>
    <submittedName>
        <fullName evidence="1">Uncharacterized protein</fullName>
    </submittedName>
</protein>
<sequence>MMSGCTEVIKKELLDRAELYQTGSEDSNYLEQLFKLKLLPDFIIDGLNFMPPLNNIRYLKPPSSLLEEPLSTLVKKNHLSSLFEIAYQPHKPGILWEKISQLPHEIRLLLAAHCQTPTVILQGLLYDIEAQIRTIAAQSLIKTPEGTGYLIGYYAKTAPPVISAIILLHPQTSPSILAAMTEQVKCVHCWLVKYAIAQHPNTPISVLKTLAVDSHPQVQDAAKIQLQGYSKSSVISA</sequence>
<dbReference type="AlphaFoldDB" id="A0A7Z9DXL7"/>
<dbReference type="EMBL" id="CZCU02000130">
    <property type="protein sequence ID" value="VXD17093.1"/>
    <property type="molecule type" value="Genomic_DNA"/>
</dbReference>
<name>A0A7Z9DXL7_9CYAN</name>
<dbReference type="Proteomes" id="UP000184550">
    <property type="component" value="Unassembled WGS sequence"/>
</dbReference>
<proteinExistence type="predicted"/>